<dbReference type="Proteomes" id="UP001226762">
    <property type="component" value="Unassembled WGS sequence"/>
</dbReference>
<keyword evidence="1" id="KW-0472">Membrane</keyword>
<feature type="transmembrane region" description="Helical" evidence="1">
    <location>
        <begin position="24"/>
        <end position="44"/>
    </location>
</feature>
<dbReference type="RefSeq" id="WP_306734305.1">
    <property type="nucleotide sequence ID" value="NZ_JANHAX010000001.1"/>
</dbReference>
<reference evidence="2" key="2">
    <citation type="submission" date="2023-02" db="EMBL/GenBank/DDBJ databases">
        <title>'Rhodoalgimonas zhirmunskyi' gen. nov., isolated from a red alga.</title>
        <authorList>
            <person name="Nedashkovskaya O.I."/>
            <person name="Otstavnykh N.Y."/>
            <person name="Bystritskaya E.P."/>
            <person name="Balabanova L.A."/>
            <person name="Isaeva M.P."/>
        </authorList>
    </citation>
    <scope>NUCLEOTIDE SEQUENCE</scope>
    <source>
        <strain evidence="2">KCTC 52189</strain>
    </source>
</reference>
<accession>A0AAE3WAB8</accession>
<proteinExistence type="predicted"/>
<evidence type="ECO:0000313" key="2">
    <source>
        <dbReference type="EMBL" id="MDQ2089052.1"/>
    </source>
</evidence>
<dbReference type="EMBL" id="JANHAX010000001">
    <property type="protein sequence ID" value="MDQ2089052.1"/>
    <property type="molecule type" value="Genomic_DNA"/>
</dbReference>
<sequence length="161" mass="17546">MVAISDTMTVEDQRGLSIEGHAPSGALSGFLGVTLLVAAAGLWLMPGLNYDPALVLIKLGLSVFFVMGGIMFILAARRAPHPEVYLDGRRGILRLLERDIEGRVCQQIEMSYDDLSEMDFRDGMLIARDHHGRAVIEMPVEHAGDLDEIRAALGPAFSRTA</sequence>
<dbReference type="AlphaFoldDB" id="A0AAE3WAB8"/>
<organism evidence="2 3">
    <name type="scientific">Marimonas arenosa</name>
    <dbReference type="NCBI Taxonomy" id="1795305"/>
    <lineage>
        <taxon>Bacteria</taxon>
        <taxon>Pseudomonadati</taxon>
        <taxon>Pseudomonadota</taxon>
        <taxon>Alphaproteobacteria</taxon>
        <taxon>Rhodobacterales</taxon>
        <taxon>Paracoccaceae</taxon>
        <taxon>Marimonas</taxon>
    </lineage>
</organism>
<keyword evidence="1" id="KW-0812">Transmembrane</keyword>
<name>A0AAE3WAB8_9RHOB</name>
<evidence type="ECO:0000256" key="1">
    <source>
        <dbReference type="SAM" id="Phobius"/>
    </source>
</evidence>
<reference evidence="2" key="1">
    <citation type="submission" date="2022-07" db="EMBL/GenBank/DDBJ databases">
        <authorList>
            <person name="Otstavnykh N."/>
            <person name="Isaeva M."/>
            <person name="Bystritskaya E."/>
        </authorList>
    </citation>
    <scope>NUCLEOTIDE SEQUENCE</scope>
    <source>
        <strain evidence="2">KCTC 52189</strain>
    </source>
</reference>
<gene>
    <name evidence="2" type="ORF">NO357_03945</name>
</gene>
<comment type="caution">
    <text evidence="2">The sequence shown here is derived from an EMBL/GenBank/DDBJ whole genome shotgun (WGS) entry which is preliminary data.</text>
</comment>
<keyword evidence="1" id="KW-1133">Transmembrane helix</keyword>
<feature type="transmembrane region" description="Helical" evidence="1">
    <location>
        <begin position="56"/>
        <end position="76"/>
    </location>
</feature>
<protein>
    <submittedName>
        <fullName evidence="2">Uncharacterized protein</fullName>
    </submittedName>
</protein>
<evidence type="ECO:0000313" key="3">
    <source>
        <dbReference type="Proteomes" id="UP001226762"/>
    </source>
</evidence>
<keyword evidence="3" id="KW-1185">Reference proteome</keyword>